<feature type="transmembrane region" description="Helical" evidence="5">
    <location>
        <begin position="74"/>
        <end position="92"/>
    </location>
</feature>
<feature type="transmembrane region" description="Helical" evidence="5">
    <location>
        <begin position="426"/>
        <end position="449"/>
    </location>
</feature>
<feature type="transmembrane region" description="Helical" evidence="5">
    <location>
        <begin position="402"/>
        <end position="420"/>
    </location>
</feature>
<dbReference type="InterPro" id="IPR011701">
    <property type="entry name" value="MFS"/>
</dbReference>
<dbReference type="Proteomes" id="UP000183915">
    <property type="component" value="Unassembled WGS sequence"/>
</dbReference>
<feature type="transmembrane region" description="Helical" evidence="5">
    <location>
        <begin position="198"/>
        <end position="217"/>
    </location>
</feature>
<dbReference type="InterPro" id="IPR020846">
    <property type="entry name" value="MFS_dom"/>
</dbReference>
<dbReference type="PANTHER" id="PTHR42910:SF1">
    <property type="entry name" value="MAJOR FACILITATOR SUPERFAMILY (MFS) PROFILE DOMAIN-CONTAINING PROTEIN"/>
    <property type="match status" value="1"/>
</dbReference>
<feature type="region of interest" description="Disordered" evidence="4">
    <location>
        <begin position="1"/>
        <end position="22"/>
    </location>
</feature>
<name>A0ABY0ZE76_9PSED</name>
<evidence type="ECO:0000256" key="2">
    <source>
        <dbReference type="ARBA" id="ARBA00022989"/>
    </source>
</evidence>
<evidence type="ECO:0000256" key="5">
    <source>
        <dbReference type="SAM" id="Phobius"/>
    </source>
</evidence>
<feature type="transmembrane region" description="Helical" evidence="5">
    <location>
        <begin position="141"/>
        <end position="159"/>
    </location>
</feature>
<keyword evidence="2 5" id="KW-1133">Transmembrane helix</keyword>
<dbReference type="Pfam" id="PF07690">
    <property type="entry name" value="MFS_1"/>
    <property type="match status" value="1"/>
</dbReference>
<accession>A0ABY0ZE76</accession>
<feature type="transmembrane region" description="Helical" evidence="5">
    <location>
        <begin position="339"/>
        <end position="358"/>
    </location>
</feature>
<dbReference type="Gene3D" id="1.20.1250.20">
    <property type="entry name" value="MFS general substrate transporter like domains"/>
    <property type="match status" value="1"/>
</dbReference>
<dbReference type="PANTHER" id="PTHR42910">
    <property type="entry name" value="TRANSPORTER SCO4007-RELATED"/>
    <property type="match status" value="1"/>
</dbReference>
<keyword evidence="8" id="KW-1185">Reference proteome</keyword>
<evidence type="ECO:0000256" key="3">
    <source>
        <dbReference type="ARBA" id="ARBA00023136"/>
    </source>
</evidence>
<keyword evidence="3 5" id="KW-0472">Membrane</keyword>
<feature type="transmembrane region" description="Helical" evidence="5">
    <location>
        <begin position="282"/>
        <end position="302"/>
    </location>
</feature>
<feature type="transmembrane region" description="Helical" evidence="5">
    <location>
        <begin position="308"/>
        <end position="327"/>
    </location>
</feature>
<feature type="transmembrane region" description="Helical" evidence="5">
    <location>
        <begin position="104"/>
        <end position="129"/>
    </location>
</feature>
<dbReference type="PROSITE" id="PS50850">
    <property type="entry name" value="MFS"/>
    <property type="match status" value="1"/>
</dbReference>
<feature type="transmembrane region" description="Helical" evidence="5">
    <location>
        <begin position="165"/>
        <end position="186"/>
    </location>
</feature>
<comment type="caution">
    <text evidence="7">The sequence shown here is derived from an EMBL/GenBank/DDBJ whole genome shotgun (WGS) entry which is preliminary data.</text>
</comment>
<feature type="transmembrane region" description="Helical" evidence="5">
    <location>
        <begin position="364"/>
        <end position="382"/>
    </location>
</feature>
<evidence type="ECO:0000313" key="8">
    <source>
        <dbReference type="Proteomes" id="UP000183915"/>
    </source>
</evidence>
<evidence type="ECO:0000256" key="1">
    <source>
        <dbReference type="ARBA" id="ARBA00022692"/>
    </source>
</evidence>
<organism evidence="7 8">
    <name type="scientific">Pseudomonas kilonensis</name>
    <dbReference type="NCBI Taxonomy" id="132476"/>
    <lineage>
        <taxon>Bacteria</taxon>
        <taxon>Pseudomonadati</taxon>
        <taxon>Pseudomonadota</taxon>
        <taxon>Gammaproteobacteria</taxon>
        <taxon>Pseudomonadales</taxon>
        <taxon>Pseudomonadaceae</taxon>
        <taxon>Pseudomonas</taxon>
    </lineage>
</organism>
<dbReference type="CDD" id="cd17324">
    <property type="entry name" value="MFS_NepI_like"/>
    <property type="match status" value="1"/>
</dbReference>
<dbReference type="SUPFAM" id="SSF103473">
    <property type="entry name" value="MFS general substrate transporter"/>
    <property type="match status" value="1"/>
</dbReference>
<feature type="transmembrane region" description="Helical" evidence="5">
    <location>
        <begin position="229"/>
        <end position="252"/>
    </location>
</feature>
<reference evidence="7 8" key="1">
    <citation type="submission" date="2016-10" db="EMBL/GenBank/DDBJ databases">
        <authorList>
            <person name="Varghese N."/>
            <person name="Submissions S."/>
        </authorList>
    </citation>
    <scope>NUCLEOTIDE SEQUENCE [LARGE SCALE GENOMIC DNA]</scope>
    <source>
        <strain evidence="7 8">BS3780</strain>
    </source>
</reference>
<evidence type="ECO:0000256" key="4">
    <source>
        <dbReference type="SAM" id="MobiDB-lite"/>
    </source>
</evidence>
<feature type="domain" description="Major facilitator superfamily (MFS) profile" evidence="6">
    <location>
        <begin position="75"/>
        <end position="454"/>
    </location>
</feature>
<dbReference type="EMBL" id="FNTT01000002">
    <property type="protein sequence ID" value="SEE56287.1"/>
    <property type="molecule type" value="Genomic_DNA"/>
</dbReference>
<keyword evidence="1 5" id="KW-0812">Transmembrane</keyword>
<proteinExistence type="predicted"/>
<evidence type="ECO:0000259" key="6">
    <source>
        <dbReference type="PROSITE" id="PS50850"/>
    </source>
</evidence>
<evidence type="ECO:0000313" key="7">
    <source>
        <dbReference type="EMBL" id="SEE56287.1"/>
    </source>
</evidence>
<sequence>MTADADCFTQQPSGNHPGGGTCSRVGAVERSEAAIFPQAHESQGKDQKIAAFGSSCRGATGSLNEQHYPGLSPALTLLFSVTCALAVANVYFAQPLLASMAESLGVASGLIGVVVTATQVGYALGLLFIVPLGDKVNRKRLVFAQLVLSALVLAAVGAARHWLALLGAMIVMGLLAVVVQVLVAYAAVLSSPSQRGQAVGTVTSGVVLGILLARFTSGVIADLAGWRGVYFVSAGLMLTIAAVFWAVVPAAVSPPDRQPYRALIRSLFKLFMSEPVLRIRGLLALLIFAAFSVLWTAMVLPLSAAPLSLSHTAIGLFGLAGVAGALAARRAGRWADQGFGQRVTGWSLGLLTFSWLPIAFTETSLIALVCGVVLLDFAVQAVHVTNQSLIFAARPDAQSRMVGAYMCFYSVGSALGAVAATQVYALWGWMAVSLLGALISFAALAVWRLSLHCGHCSSRIETNFSAAGESDAPRR</sequence>
<dbReference type="InterPro" id="IPR036259">
    <property type="entry name" value="MFS_trans_sf"/>
</dbReference>
<gene>
    <name evidence="7" type="ORF">SAMN04490188_4433</name>
</gene>
<protein>
    <submittedName>
        <fullName evidence="7">Predicted arabinose efflux permease, MFS family</fullName>
    </submittedName>
</protein>